<dbReference type="PROSITE" id="PS51257">
    <property type="entry name" value="PROKAR_LIPOPROTEIN"/>
    <property type="match status" value="1"/>
</dbReference>
<dbReference type="AlphaFoldDB" id="A0A183IW19"/>
<reference evidence="1 2" key="2">
    <citation type="submission" date="2018-11" db="EMBL/GenBank/DDBJ databases">
        <authorList>
            <consortium name="Pathogen Informatics"/>
        </authorList>
    </citation>
    <scope>NUCLEOTIDE SEQUENCE [LARGE SCALE GENOMIC DNA]</scope>
</reference>
<dbReference type="InterPro" id="IPR029063">
    <property type="entry name" value="SAM-dependent_MTases_sf"/>
</dbReference>
<dbReference type="Gene3D" id="3.40.50.150">
    <property type="entry name" value="Vaccinia Virus protein VP39"/>
    <property type="match status" value="1"/>
</dbReference>
<proteinExistence type="predicted"/>
<sequence length="210" mass="23544">MTRGIVLANCPTNSEFSVCVIGLGGGCLPSFLNRKFLEIRIVCIELDPVVVEIANSWFAFTPNWRMESLVDDGVRYIDQAFKERTRFNVMILDVSSDIHKEGLVAPIPELITDDCLNKIKTIVGPKGLLVMNLVTRDETKAEDVKQLLRAHFSCVGGIKIEEQVNEVLFCFPLMSKTEVVSCRQTFLDELSSLEVLCFIIITLIVKCSHC</sequence>
<evidence type="ECO:0000313" key="3">
    <source>
        <dbReference type="WBParaSite" id="SBAD_0000810901-mRNA-1"/>
    </source>
</evidence>
<evidence type="ECO:0000313" key="2">
    <source>
        <dbReference type="Proteomes" id="UP000270296"/>
    </source>
</evidence>
<dbReference type="SUPFAM" id="SSF53335">
    <property type="entry name" value="S-adenosyl-L-methionine-dependent methyltransferases"/>
    <property type="match status" value="1"/>
</dbReference>
<protein>
    <submittedName>
        <fullName evidence="3">PABS domain-containing protein</fullName>
    </submittedName>
</protein>
<dbReference type="WBParaSite" id="SBAD_0000810901-mRNA-1">
    <property type="protein sequence ID" value="SBAD_0000810901-mRNA-1"/>
    <property type="gene ID" value="SBAD_0000810901"/>
</dbReference>
<dbReference type="Proteomes" id="UP000270296">
    <property type="component" value="Unassembled WGS sequence"/>
</dbReference>
<name>A0A183IW19_9BILA</name>
<organism evidence="3">
    <name type="scientific">Soboliphyme baturini</name>
    <dbReference type="NCBI Taxonomy" id="241478"/>
    <lineage>
        <taxon>Eukaryota</taxon>
        <taxon>Metazoa</taxon>
        <taxon>Ecdysozoa</taxon>
        <taxon>Nematoda</taxon>
        <taxon>Enoplea</taxon>
        <taxon>Dorylaimia</taxon>
        <taxon>Dioctophymatida</taxon>
        <taxon>Dioctophymatoidea</taxon>
        <taxon>Soboliphymatidae</taxon>
        <taxon>Soboliphyme</taxon>
    </lineage>
</organism>
<keyword evidence="2" id="KW-1185">Reference proteome</keyword>
<reference evidence="3" key="1">
    <citation type="submission" date="2016-06" db="UniProtKB">
        <authorList>
            <consortium name="WormBaseParasite"/>
        </authorList>
    </citation>
    <scope>IDENTIFICATION</scope>
</reference>
<dbReference type="OrthoDB" id="411785at2759"/>
<evidence type="ECO:0000313" key="1">
    <source>
        <dbReference type="EMBL" id="VDP14400.1"/>
    </source>
</evidence>
<accession>A0A183IW19</accession>
<gene>
    <name evidence="1" type="ORF">SBAD_LOCUS7816</name>
</gene>
<dbReference type="EMBL" id="UZAM01010969">
    <property type="protein sequence ID" value="VDP14400.1"/>
    <property type="molecule type" value="Genomic_DNA"/>
</dbReference>